<dbReference type="Proteomes" id="UP000196151">
    <property type="component" value="Chromosome"/>
</dbReference>
<dbReference type="RefSeq" id="WP_242585508.1">
    <property type="nucleotide sequence ID" value="NZ_CP147246.1"/>
</dbReference>
<keyword evidence="4" id="KW-1185">Reference proteome</keyword>
<evidence type="ECO:0000259" key="1">
    <source>
        <dbReference type="Pfam" id="PF00561"/>
    </source>
</evidence>
<reference evidence="3" key="3">
    <citation type="submission" date="2024-03" db="EMBL/GenBank/DDBJ databases">
        <title>The Genome Sequence of Enterococcus sp. DIV0238c.</title>
        <authorList>
            <consortium name="The Broad Institute Genomics Platform"/>
            <consortium name="The Broad Institute Microbial Omics Core"/>
            <consortium name="The Broad Institute Genomic Center for Infectious Diseases"/>
            <person name="Earl A."/>
            <person name="Manson A."/>
            <person name="Gilmore M."/>
            <person name="Schwartman J."/>
            <person name="Shea T."/>
            <person name="Abouelleil A."/>
            <person name="Cao P."/>
            <person name="Chapman S."/>
            <person name="Cusick C."/>
            <person name="Young S."/>
            <person name="Neafsey D."/>
            <person name="Nusbaum C."/>
            <person name="Birren B."/>
        </authorList>
    </citation>
    <scope>NUCLEOTIDE SEQUENCE</scope>
    <source>
        <strain evidence="3">9D6_DIV0238</strain>
    </source>
</reference>
<name>A0A200JE55_9ENTE</name>
<dbReference type="Gene3D" id="3.40.50.1820">
    <property type="entry name" value="alpha/beta hydrolase"/>
    <property type="match status" value="1"/>
</dbReference>
<dbReference type="EMBL" id="CP147246">
    <property type="protein sequence ID" value="WYJ95357.1"/>
    <property type="molecule type" value="Genomic_DNA"/>
</dbReference>
<organism evidence="2">
    <name type="scientific">Candidatus Enterococcus dunnyi</name>
    <dbReference type="NCBI Taxonomy" id="1834192"/>
    <lineage>
        <taxon>Bacteria</taxon>
        <taxon>Bacillati</taxon>
        <taxon>Bacillota</taxon>
        <taxon>Bacilli</taxon>
        <taxon>Lactobacillales</taxon>
        <taxon>Enterococcaceae</taxon>
        <taxon>Enterococcus</taxon>
    </lineage>
</organism>
<accession>A0A200JE55</accession>
<reference evidence="2" key="1">
    <citation type="submission" date="2017-05" db="EMBL/GenBank/DDBJ databases">
        <title>The Genome Sequence of Enterococcus sp. 9D6_DIV0238.</title>
        <authorList>
            <consortium name="The Broad Institute Genomics Platform"/>
            <consortium name="The Broad Institute Genomic Center for Infectious Diseases"/>
            <person name="Earl A."/>
            <person name="Manson A."/>
            <person name="Schwartman J."/>
            <person name="Gilmore M."/>
            <person name="Abouelleil A."/>
            <person name="Cao P."/>
            <person name="Chapman S."/>
            <person name="Cusick C."/>
            <person name="Shea T."/>
            <person name="Young S."/>
            <person name="Neafsey D."/>
            <person name="Nusbaum C."/>
            <person name="Birren B."/>
        </authorList>
    </citation>
    <scope>NUCLEOTIDE SEQUENCE [LARGE SCALE GENOMIC DNA]</scope>
    <source>
        <strain evidence="2">9D6_DIV0238</strain>
    </source>
</reference>
<dbReference type="PANTHER" id="PTHR46331">
    <property type="entry name" value="VALACYCLOVIR HYDROLASE"/>
    <property type="match status" value="1"/>
</dbReference>
<dbReference type="Pfam" id="PF00561">
    <property type="entry name" value="Abhydrolase_1"/>
    <property type="match status" value="1"/>
</dbReference>
<proteinExistence type="predicted"/>
<dbReference type="GO" id="GO:0017171">
    <property type="term" value="F:serine hydrolase activity"/>
    <property type="evidence" value="ECO:0007669"/>
    <property type="project" value="TreeGrafter"/>
</dbReference>
<evidence type="ECO:0000313" key="3">
    <source>
        <dbReference type="EMBL" id="WYJ95357.1"/>
    </source>
</evidence>
<evidence type="ECO:0000313" key="4">
    <source>
        <dbReference type="Proteomes" id="UP000196151"/>
    </source>
</evidence>
<dbReference type="PANTHER" id="PTHR46331:SF2">
    <property type="entry name" value="VALACYCLOVIR HYDROLASE"/>
    <property type="match status" value="1"/>
</dbReference>
<protein>
    <recommendedName>
        <fullName evidence="1">AB hydrolase-1 domain-containing protein</fullName>
    </recommendedName>
</protein>
<dbReference type="EMBL" id="NIBQ01000001">
    <property type="protein sequence ID" value="OUZ34837.1"/>
    <property type="molecule type" value="Genomic_DNA"/>
</dbReference>
<dbReference type="AlphaFoldDB" id="A0A200JE55"/>
<dbReference type="SUPFAM" id="SSF53474">
    <property type="entry name" value="alpha/beta-Hydrolases"/>
    <property type="match status" value="1"/>
</dbReference>
<dbReference type="InterPro" id="IPR000073">
    <property type="entry name" value="AB_hydrolase_1"/>
</dbReference>
<dbReference type="InterPro" id="IPR029058">
    <property type="entry name" value="AB_hydrolase_fold"/>
</dbReference>
<gene>
    <name evidence="2" type="ORF">A5889_000312</name>
    <name evidence="3" type="ORF">A5889_002905</name>
</gene>
<reference evidence="3" key="2">
    <citation type="submission" date="2017-05" db="EMBL/GenBank/DDBJ databases">
        <authorList>
            <consortium name="The Broad Institute Genomics Platform"/>
            <consortium name="The Broad Institute Genomic Center for Infectious Diseases"/>
            <person name="Earl A."/>
            <person name="Manson A."/>
            <person name="Schwartman J."/>
            <person name="Gilmore M."/>
            <person name="Abouelleil A."/>
            <person name="Cao P."/>
            <person name="Chapman S."/>
            <person name="Cusick C."/>
            <person name="Shea T."/>
            <person name="Young S."/>
            <person name="Neafsey D."/>
            <person name="Nusbaum C."/>
            <person name="Birren B."/>
        </authorList>
    </citation>
    <scope>NUCLEOTIDE SEQUENCE</scope>
    <source>
        <strain evidence="3">9D6_DIV0238</strain>
    </source>
</reference>
<sequence length="220" mass="25078">MTMINVNGTELFYTKSGQGEPMLLLHGNGEDHHIFDRLSQKLQKKFTVYAIDSRNHGKSAQTEQYDYERMADDIIDFIDVSKLEKVNIVGFSDGAILAILMGIKKLSCLNKLALLGANTSPDQLKPEIFDHIVEKYEETKDPFFKLMMEQPNIPLQELRKIEVPTLIIAADDDLCEPEIFEQMHQLIEASDLKIMENQDHGSYIIDNDILAEPLLDFFSA</sequence>
<evidence type="ECO:0000313" key="2">
    <source>
        <dbReference type="EMBL" id="OUZ34837.1"/>
    </source>
</evidence>
<feature type="domain" description="AB hydrolase-1" evidence="1">
    <location>
        <begin position="21"/>
        <end position="139"/>
    </location>
</feature>